<organism evidence="2 3">
    <name type="scientific">Mycena venus</name>
    <dbReference type="NCBI Taxonomy" id="2733690"/>
    <lineage>
        <taxon>Eukaryota</taxon>
        <taxon>Fungi</taxon>
        <taxon>Dikarya</taxon>
        <taxon>Basidiomycota</taxon>
        <taxon>Agaricomycotina</taxon>
        <taxon>Agaricomycetes</taxon>
        <taxon>Agaricomycetidae</taxon>
        <taxon>Agaricales</taxon>
        <taxon>Marasmiineae</taxon>
        <taxon>Mycenaceae</taxon>
        <taxon>Mycena</taxon>
    </lineage>
</organism>
<keyword evidence="3" id="KW-1185">Reference proteome</keyword>
<reference evidence="2" key="1">
    <citation type="submission" date="2020-05" db="EMBL/GenBank/DDBJ databases">
        <title>Mycena genomes resolve the evolution of fungal bioluminescence.</title>
        <authorList>
            <person name="Tsai I.J."/>
        </authorList>
    </citation>
    <scope>NUCLEOTIDE SEQUENCE</scope>
    <source>
        <strain evidence="2">CCC161011</strain>
    </source>
</reference>
<dbReference type="AlphaFoldDB" id="A0A8H7CN97"/>
<sequence>MQITSSVVAFIALATARMAAATVNPVALSPANIAVAGLININDFQGFGLNVVNNTVVEAGEGTAVFVFPSRFSNSVNQEWAFIPQGSGFRIANGMNLSLSLSYPAAAYGGNPYGAELVVSSKFPATFALQPIGSSGVTVRIVEVTSQFALTSWKAVAGMLGAPAILAEVNASLQPQQTWTLAAAPIV</sequence>
<keyword evidence="1" id="KW-0732">Signal</keyword>
<name>A0A8H7CN97_9AGAR</name>
<feature type="chain" id="PRO_5034068677" evidence="1">
    <location>
        <begin position="22"/>
        <end position="187"/>
    </location>
</feature>
<dbReference type="Proteomes" id="UP000620124">
    <property type="component" value="Unassembled WGS sequence"/>
</dbReference>
<accession>A0A8H7CN97</accession>
<dbReference type="Gene3D" id="2.80.10.50">
    <property type="match status" value="1"/>
</dbReference>
<gene>
    <name evidence="2" type="ORF">MVEN_01693000</name>
</gene>
<proteinExistence type="predicted"/>
<dbReference type="EMBL" id="JACAZI010000015">
    <property type="protein sequence ID" value="KAF7344035.1"/>
    <property type="molecule type" value="Genomic_DNA"/>
</dbReference>
<evidence type="ECO:0000313" key="3">
    <source>
        <dbReference type="Proteomes" id="UP000620124"/>
    </source>
</evidence>
<dbReference type="OrthoDB" id="2980261at2759"/>
<evidence type="ECO:0000313" key="2">
    <source>
        <dbReference type="EMBL" id="KAF7344035.1"/>
    </source>
</evidence>
<protein>
    <submittedName>
        <fullName evidence="2">Uncharacterized protein</fullName>
    </submittedName>
</protein>
<evidence type="ECO:0000256" key="1">
    <source>
        <dbReference type="SAM" id="SignalP"/>
    </source>
</evidence>
<comment type="caution">
    <text evidence="2">The sequence shown here is derived from an EMBL/GenBank/DDBJ whole genome shotgun (WGS) entry which is preliminary data.</text>
</comment>
<feature type="signal peptide" evidence="1">
    <location>
        <begin position="1"/>
        <end position="21"/>
    </location>
</feature>